<keyword evidence="2" id="KW-1185">Reference proteome</keyword>
<proteinExistence type="predicted"/>
<evidence type="ECO:0000313" key="1">
    <source>
        <dbReference type="EMBL" id="WFC94268.1"/>
    </source>
</evidence>
<gene>
    <name evidence="1" type="ORF">MBRA1_000896</name>
</gene>
<accession>A0AAF0DRU5</accession>
<dbReference type="AlphaFoldDB" id="A0AAF0DRU5"/>
<reference evidence="1" key="1">
    <citation type="submission" date="2023-03" db="EMBL/GenBank/DDBJ databases">
        <title>Mating type loci evolution in Malassezia.</title>
        <authorList>
            <person name="Coelho M.A."/>
        </authorList>
    </citation>
    <scope>NUCLEOTIDE SEQUENCE</scope>
    <source>
        <strain evidence="1">CBS 14135</strain>
    </source>
</reference>
<evidence type="ECO:0000313" key="2">
    <source>
        <dbReference type="Proteomes" id="UP001216638"/>
    </source>
</evidence>
<name>A0AAF0DRU5_9BASI</name>
<protein>
    <submittedName>
        <fullName evidence="1">Uncharacterized protein</fullName>
    </submittedName>
</protein>
<dbReference type="EMBL" id="CP119951">
    <property type="protein sequence ID" value="WFC94268.1"/>
    <property type="molecule type" value="Genomic_DNA"/>
</dbReference>
<organism evidence="1 2">
    <name type="scientific">Malassezia brasiliensis</name>
    <dbReference type="NCBI Taxonomy" id="1821822"/>
    <lineage>
        <taxon>Eukaryota</taxon>
        <taxon>Fungi</taxon>
        <taxon>Dikarya</taxon>
        <taxon>Basidiomycota</taxon>
        <taxon>Ustilaginomycotina</taxon>
        <taxon>Malasseziomycetes</taxon>
        <taxon>Malasseziales</taxon>
        <taxon>Malasseziaceae</taxon>
        <taxon>Malassezia</taxon>
    </lineage>
</organism>
<sequence>MLASVPRLLHIRPLPQNLRIHQAVTRQAAETVQRGAPAPAAPTVLEKLQNVDLPSNVRLVPYVPRKNRFWKVSKEERDQLRAELQEA</sequence>
<dbReference type="Proteomes" id="UP001216638">
    <property type="component" value="Chromosome 1"/>
</dbReference>